<dbReference type="Proteomes" id="UP001501257">
    <property type="component" value="Unassembled WGS sequence"/>
</dbReference>
<dbReference type="InterPro" id="IPR041492">
    <property type="entry name" value="HAD_2"/>
</dbReference>
<dbReference type="GO" id="GO:0016787">
    <property type="term" value="F:hydrolase activity"/>
    <property type="evidence" value="ECO:0007669"/>
    <property type="project" value="UniProtKB-KW"/>
</dbReference>
<dbReference type="InterPro" id="IPR023198">
    <property type="entry name" value="PGP-like_dom2"/>
</dbReference>
<sequence length="239" mass="24689">MIAPSAVLLDLDGTLVDPAWAITSGIRHALGKARIPDPGEEKLLSLIGPPLTIGLATIDGVNEENIDGLIATYRAQYARSGMAQSRPYPGVVEILAALRAAGLTVLVATAKPKRIADRLLEVQGLAGLLDGVFGNDDEGDGRSSSKAHILAAAIREHNLDPARCVMVGDRRYDIEAAHENKVTSIGVGWGFADEGELEAAGAGAHATDVPELAGMLLGVGAVEALRESMQGATTTGANA</sequence>
<dbReference type="SUPFAM" id="SSF56784">
    <property type="entry name" value="HAD-like"/>
    <property type="match status" value="1"/>
</dbReference>
<dbReference type="PANTHER" id="PTHR43434">
    <property type="entry name" value="PHOSPHOGLYCOLATE PHOSPHATASE"/>
    <property type="match status" value="1"/>
</dbReference>
<dbReference type="InterPro" id="IPR036412">
    <property type="entry name" value="HAD-like_sf"/>
</dbReference>
<protein>
    <submittedName>
        <fullName evidence="1">HAD family hydrolase</fullName>
    </submittedName>
</protein>
<dbReference type="EMBL" id="BAABLK010000013">
    <property type="protein sequence ID" value="GAA5226146.1"/>
    <property type="molecule type" value="Genomic_DNA"/>
</dbReference>
<gene>
    <name evidence="1" type="ORF">GCM10025778_06770</name>
</gene>
<dbReference type="SFLD" id="SFLDS00003">
    <property type="entry name" value="Haloacid_Dehalogenase"/>
    <property type="match status" value="1"/>
</dbReference>
<dbReference type="RefSeq" id="WP_210101033.1">
    <property type="nucleotide sequence ID" value="NZ_BAABLK010000013.1"/>
</dbReference>
<dbReference type="PANTHER" id="PTHR43434:SF20">
    <property type="entry name" value="5'-NUCLEOTIDASE"/>
    <property type="match status" value="1"/>
</dbReference>
<keyword evidence="2" id="KW-1185">Reference proteome</keyword>
<dbReference type="InterPro" id="IPR023214">
    <property type="entry name" value="HAD_sf"/>
</dbReference>
<dbReference type="Pfam" id="PF13419">
    <property type="entry name" value="HAD_2"/>
    <property type="match status" value="1"/>
</dbReference>
<evidence type="ECO:0000313" key="1">
    <source>
        <dbReference type="EMBL" id="GAA5226146.1"/>
    </source>
</evidence>
<dbReference type="Gene3D" id="3.40.50.1000">
    <property type="entry name" value="HAD superfamily/HAD-like"/>
    <property type="match status" value="1"/>
</dbReference>
<keyword evidence="1" id="KW-0378">Hydrolase</keyword>
<name>A0ABP9THV1_9MICC</name>
<dbReference type="InterPro" id="IPR050155">
    <property type="entry name" value="HAD-like_hydrolase_sf"/>
</dbReference>
<dbReference type="SFLD" id="SFLDG01129">
    <property type="entry name" value="C1.5:_HAD__Beta-PGM__Phosphata"/>
    <property type="match status" value="1"/>
</dbReference>
<comment type="caution">
    <text evidence="1">The sequence shown here is derived from an EMBL/GenBank/DDBJ whole genome shotgun (WGS) entry which is preliminary data.</text>
</comment>
<proteinExistence type="predicted"/>
<organism evidence="1 2">
    <name type="scientific">Paeniglutamicibacter antarcticus</name>
    <dbReference type="NCBI Taxonomy" id="494023"/>
    <lineage>
        <taxon>Bacteria</taxon>
        <taxon>Bacillati</taxon>
        <taxon>Actinomycetota</taxon>
        <taxon>Actinomycetes</taxon>
        <taxon>Micrococcales</taxon>
        <taxon>Micrococcaceae</taxon>
        <taxon>Paeniglutamicibacter</taxon>
    </lineage>
</organism>
<reference evidence="2" key="1">
    <citation type="journal article" date="2019" name="Int. J. Syst. Evol. Microbiol.">
        <title>The Global Catalogue of Microorganisms (GCM) 10K type strain sequencing project: providing services to taxonomists for standard genome sequencing and annotation.</title>
        <authorList>
            <consortium name="The Broad Institute Genomics Platform"/>
            <consortium name="The Broad Institute Genome Sequencing Center for Infectious Disease"/>
            <person name="Wu L."/>
            <person name="Ma J."/>
        </authorList>
    </citation>
    <scope>NUCLEOTIDE SEQUENCE [LARGE SCALE GENOMIC DNA]</scope>
    <source>
        <strain evidence="2">JCM 18952</strain>
    </source>
</reference>
<dbReference type="Gene3D" id="1.10.150.240">
    <property type="entry name" value="Putative phosphatase, domain 2"/>
    <property type="match status" value="1"/>
</dbReference>
<accession>A0ABP9THV1</accession>
<evidence type="ECO:0000313" key="2">
    <source>
        <dbReference type="Proteomes" id="UP001501257"/>
    </source>
</evidence>